<protein>
    <submittedName>
        <fullName evidence="1">Uncharacterized protein</fullName>
    </submittedName>
</protein>
<evidence type="ECO:0000313" key="1">
    <source>
        <dbReference type="EMBL" id="RFA37062.1"/>
    </source>
</evidence>
<dbReference type="RefSeq" id="WP_116277227.1">
    <property type="nucleotide sequence ID" value="NZ_NFZX01000003.1"/>
</dbReference>
<organism evidence="1 2">
    <name type="scientific">Virgibacillus dokdonensis</name>
    <dbReference type="NCBI Taxonomy" id="302167"/>
    <lineage>
        <taxon>Bacteria</taxon>
        <taxon>Bacillati</taxon>
        <taxon>Bacillota</taxon>
        <taxon>Bacilli</taxon>
        <taxon>Bacillales</taxon>
        <taxon>Bacillaceae</taxon>
        <taxon>Virgibacillus</taxon>
    </lineage>
</organism>
<evidence type="ECO:0000313" key="2">
    <source>
        <dbReference type="Proteomes" id="UP000256488"/>
    </source>
</evidence>
<proteinExistence type="predicted"/>
<dbReference type="AlphaFoldDB" id="A0A3E0WVQ6"/>
<comment type="caution">
    <text evidence="1">The sequence shown here is derived from an EMBL/GenBank/DDBJ whole genome shotgun (WGS) entry which is preliminary data.</text>
</comment>
<name>A0A3E0WVQ6_9BACI</name>
<gene>
    <name evidence="1" type="ORF">CAI16_03040</name>
</gene>
<dbReference type="EMBL" id="NFZX01000003">
    <property type="protein sequence ID" value="RFA37062.1"/>
    <property type="molecule type" value="Genomic_DNA"/>
</dbReference>
<reference evidence="1 2" key="1">
    <citation type="submission" date="2017-05" db="EMBL/GenBank/DDBJ databases">
        <title>Virgibacillus sp. AK90 isolated from a saltern of Kakinada, India.</title>
        <authorList>
            <person name="Gupta V."/>
            <person name="Sidhu C."/>
            <person name="Korpole S."/>
            <person name="Pinnaka A.K."/>
        </authorList>
    </citation>
    <scope>NUCLEOTIDE SEQUENCE [LARGE SCALE GENOMIC DNA]</scope>
    <source>
        <strain evidence="1 2">AK90</strain>
    </source>
</reference>
<accession>A0A3E0WVQ6</accession>
<sequence>MNEIDKAVATELLKLSKEVLAEADLVHYPDNRTYESGIAEGKWMAFKKTHELIIERVRELSSPKEKDTSANVSVE</sequence>
<dbReference type="Proteomes" id="UP000256488">
    <property type="component" value="Unassembled WGS sequence"/>
</dbReference>